<evidence type="ECO:0000256" key="2">
    <source>
        <dbReference type="ARBA" id="ARBA00022695"/>
    </source>
</evidence>
<feature type="domain" description="Galactose-1-phosphate uridyl transferase N-terminal" evidence="5">
    <location>
        <begin position="14"/>
        <end position="194"/>
    </location>
</feature>
<dbReference type="SUPFAM" id="SSF54197">
    <property type="entry name" value="HIT-like"/>
    <property type="match status" value="2"/>
</dbReference>
<evidence type="ECO:0000256" key="4">
    <source>
        <dbReference type="PIRSR" id="PIRSR000808-1"/>
    </source>
</evidence>
<dbReference type="InterPro" id="IPR001937">
    <property type="entry name" value="GalP_UDPtransf1"/>
</dbReference>
<feature type="domain" description="HIT" evidence="6">
    <location>
        <begin position="229"/>
        <end position="314"/>
    </location>
</feature>
<gene>
    <name evidence="7" type="ORF">HYT40_02540</name>
</gene>
<evidence type="ECO:0000313" key="7">
    <source>
        <dbReference type="EMBL" id="MBI2097005.1"/>
    </source>
</evidence>
<dbReference type="GO" id="GO:0008270">
    <property type="term" value="F:zinc ion binding"/>
    <property type="evidence" value="ECO:0007669"/>
    <property type="project" value="InterPro"/>
</dbReference>
<protein>
    <submittedName>
        <fullName evidence="7">DUF4921 family protein</fullName>
    </submittedName>
</protein>
<proteinExistence type="predicted"/>
<keyword evidence="2" id="KW-0548">Nucleotidyltransferase</keyword>
<dbReference type="InterPro" id="IPR005849">
    <property type="entry name" value="GalP_Utransf_N"/>
</dbReference>
<dbReference type="PIRSF" id="PIRSF000808">
    <property type="entry name" value="GalT"/>
    <property type="match status" value="1"/>
</dbReference>
<evidence type="ECO:0000259" key="5">
    <source>
        <dbReference type="Pfam" id="PF01087"/>
    </source>
</evidence>
<dbReference type="AlphaFoldDB" id="A0A931SBS5"/>
<evidence type="ECO:0000313" key="8">
    <source>
        <dbReference type="Proteomes" id="UP000724148"/>
    </source>
</evidence>
<dbReference type="PANTHER" id="PTHR42763:SF2">
    <property type="entry name" value="ADP-GLUCOSE PHOSPHORYLASE"/>
    <property type="match status" value="1"/>
</dbReference>
<dbReference type="Pfam" id="PF01087">
    <property type="entry name" value="GalP_UDP_transf"/>
    <property type="match status" value="1"/>
</dbReference>
<accession>A0A931SBS5</accession>
<dbReference type="GO" id="GO:0008108">
    <property type="term" value="F:UDP-glucose:hexose-1-phosphate uridylyltransferase activity"/>
    <property type="evidence" value="ECO:0007669"/>
    <property type="project" value="InterPro"/>
</dbReference>
<evidence type="ECO:0000256" key="1">
    <source>
        <dbReference type="ARBA" id="ARBA00022679"/>
    </source>
</evidence>
<reference evidence="7" key="1">
    <citation type="submission" date="2020-07" db="EMBL/GenBank/DDBJ databases">
        <title>Huge and variable diversity of episymbiotic CPR bacteria and DPANN archaea in groundwater ecosystems.</title>
        <authorList>
            <person name="He C.Y."/>
            <person name="Keren R."/>
            <person name="Whittaker M."/>
            <person name="Farag I.F."/>
            <person name="Doudna J."/>
            <person name="Cate J.H.D."/>
            <person name="Banfield J.F."/>
        </authorList>
    </citation>
    <scope>NUCLEOTIDE SEQUENCE</scope>
    <source>
        <strain evidence="7">NC_groundwater_193_Ag_S-0.1um_51_7</strain>
    </source>
</reference>
<evidence type="ECO:0000256" key="3">
    <source>
        <dbReference type="ARBA" id="ARBA00023277"/>
    </source>
</evidence>
<dbReference type="EMBL" id="JACOZA010000071">
    <property type="protein sequence ID" value="MBI2097005.1"/>
    <property type="molecule type" value="Genomic_DNA"/>
</dbReference>
<evidence type="ECO:0000259" key="6">
    <source>
        <dbReference type="Pfam" id="PF01230"/>
    </source>
</evidence>
<dbReference type="InterPro" id="IPR053177">
    <property type="entry name" value="ADP-glucose_phosphorylase"/>
</dbReference>
<dbReference type="Gene3D" id="3.30.428.10">
    <property type="entry name" value="HIT-like"/>
    <property type="match status" value="2"/>
</dbReference>
<keyword evidence="1" id="KW-0808">Transferase</keyword>
<keyword evidence="3" id="KW-0119">Carbohydrate metabolism</keyword>
<name>A0A931SBS5_9BACT</name>
<dbReference type="Proteomes" id="UP000724148">
    <property type="component" value="Unassembled WGS sequence"/>
</dbReference>
<dbReference type="GO" id="GO:0006012">
    <property type="term" value="P:galactose metabolic process"/>
    <property type="evidence" value="ECO:0007669"/>
    <property type="project" value="InterPro"/>
</dbReference>
<organism evidence="7 8">
    <name type="scientific">Candidatus Sungiibacteriota bacterium</name>
    <dbReference type="NCBI Taxonomy" id="2750080"/>
    <lineage>
        <taxon>Bacteria</taxon>
        <taxon>Candidatus Sungiibacteriota</taxon>
    </lineage>
</organism>
<feature type="active site" description="Tele-UMP-histidine intermediate" evidence="4">
    <location>
        <position position="184"/>
    </location>
</feature>
<dbReference type="InterPro" id="IPR011146">
    <property type="entry name" value="HIT-like"/>
</dbReference>
<dbReference type="InterPro" id="IPR036265">
    <property type="entry name" value="HIT-like_sf"/>
</dbReference>
<dbReference type="PANTHER" id="PTHR42763">
    <property type="entry name" value="ADP-GLUCOSE PHOSPHORYLASE"/>
    <property type="match status" value="1"/>
</dbReference>
<dbReference type="Pfam" id="PF01230">
    <property type="entry name" value="HIT"/>
    <property type="match status" value="1"/>
</dbReference>
<comment type="caution">
    <text evidence="7">The sequence shown here is derived from an EMBL/GenBank/DDBJ whole genome shotgun (WGS) entry which is preliminary data.</text>
</comment>
<sequence>MPGSENPKPISKYSELRQDIVSGDWVVIATGRARRPNDFIVAAKAGKNKDDKDCPFEKLEDSALLIITRGNEHFADLWQAGAKAKDWFIEVIPNKFPAFTPRQLCPSVAVEGVYRQIGGVGFHEVIVMRPHDRSIALMSVEEVTLLVTAYRERFKTLKPEQCVQYVSVIHNHGPESGASIVHPHSQLIAIPVIPPDVFKSLAGSLRYFTERQACVHCAMIEYEARTKLRVIFENEKFIAFAPYASRAAFEIRIFPKSHRADFENIPEEDLKPFAQALQRTLAVLYHGLKNPSYNFFIHTAPTDGGRYAHYHWHLEILPKTSIWGGFEFGTGIEISTIAPEDAAAFLRSVKLPPLRQREP</sequence>